<evidence type="ECO:0000256" key="1">
    <source>
        <dbReference type="SAM" id="Phobius"/>
    </source>
</evidence>
<feature type="transmembrane region" description="Helical" evidence="1">
    <location>
        <begin position="105"/>
        <end position="125"/>
    </location>
</feature>
<protein>
    <submittedName>
        <fullName evidence="2">Uncharacterized protein</fullName>
    </submittedName>
</protein>
<organism evidence="2 3">
    <name type="scientific">Haloferula sargassicola</name>
    <dbReference type="NCBI Taxonomy" id="490096"/>
    <lineage>
        <taxon>Bacteria</taxon>
        <taxon>Pseudomonadati</taxon>
        <taxon>Verrucomicrobiota</taxon>
        <taxon>Verrucomicrobiia</taxon>
        <taxon>Verrucomicrobiales</taxon>
        <taxon>Verrucomicrobiaceae</taxon>
        <taxon>Haloferula</taxon>
    </lineage>
</organism>
<accession>A0ABP9UKH7</accession>
<evidence type="ECO:0000313" key="2">
    <source>
        <dbReference type="EMBL" id="GAA5481750.1"/>
    </source>
</evidence>
<dbReference type="Proteomes" id="UP001476282">
    <property type="component" value="Unassembled WGS sequence"/>
</dbReference>
<gene>
    <name evidence="2" type="ORF">Hsar01_00961</name>
</gene>
<feature type="transmembrane region" description="Helical" evidence="1">
    <location>
        <begin position="37"/>
        <end position="56"/>
    </location>
</feature>
<keyword evidence="3" id="KW-1185">Reference proteome</keyword>
<sequence length="128" mass="13887">MSDEPDPYAPPADLGNDDPFSRRALRELVLAWERLRLLYNVILLIPGIGVLVLYTLKQGMPWIVAGVSALLVAIGANILFFLAPLAELYLRGLFRNGEPIGRGRWLIFGAGLVVSAGVFAVALLVGML</sequence>
<dbReference type="RefSeq" id="WP_353565898.1">
    <property type="nucleotide sequence ID" value="NZ_BAABRI010000004.1"/>
</dbReference>
<proteinExistence type="predicted"/>
<evidence type="ECO:0000313" key="3">
    <source>
        <dbReference type="Proteomes" id="UP001476282"/>
    </source>
</evidence>
<name>A0ABP9UKH7_9BACT</name>
<feature type="transmembrane region" description="Helical" evidence="1">
    <location>
        <begin position="63"/>
        <end position="85"/>
    </location>
</feature>
<reference evidence="2 3" key="1">
    <citation type="submission" date="2024-02" db="EMBL/GenBank/DDBJ databases">
        <title>Haloferula sargassicola NBRC 104335.</title>
        <authorList>
            <person name="Ichikawa N."/>
            <person name="Katano-Makiyama Y."/>
            <person name="Hidaka K."/>
        </authorList>
    </citation>
    <scope>NUCLEOTIDE SEQUENCE [LARGE SCALE GENOMIC DNA]</scope>
    <source>
        <strain evidence="2 3">NBRC 104335</strain>
    </source>
</reference>
<dbReference type="EMBL" id="BAABRI010000004">
    <property type="protein sequence ID" value="GAA5481750.1"/>
    <property type="molecule type" value="Genomic_DNA"/>
</dbReference>
<keyword evidence="1" id="KW-0472">Membrane</keyword>
<keyword evidence="1" id="KW-0812">Transmembrane</keyword>
<comment type="caution">
    <text evidence="2">The sequence shown here is derived from an EMBL/GenBank/DDBJ whole genome shotgun (WGS) entry which is preliminary data.</text>
</comment>
<keyword evidence="1" id="KW-1133">Transmembrane helix</keyword>